<keyword evidence="12 14" id="KW-0807">Transducer</keyword>
<evidence type="ECO:0000256" key="12">
    <source>
        <dbReference type="ARBA" id="ARBA00023224"/>
    </source>
</evidence>
<keyword evidence="6 14" id="KW-0297">G-protein coupled receptor</keyword>
<keyword evidence="11" id="KW-0325">Glycoprotein</keyword>
<dbReference type="PANTHER" id="PTHR24235:SF25">
    <property type="entry name" value="NEUROPEPTIDE Y RECEPTOR TYPE 4-RELATED"/>
    <property type="match status" value="1"/>
</dbReference>
<dbReference type="GO" id="GO:0042923">
    <property type="term" value="F:neuropeptide binding"/>
    <property type="evidence" value="ECO:0007669"/>
    <property type="project" value="TreeGrafter"/>
</dbReference>
<feature type="transmembrane region" description="Helical" evidence="15">
    <location>
        <begin position="296"/>
        <end position="320"/>
    </location>
</feature>
<evidence type="ECO:0000256" key="9">
    <source>
        <dbReference type="ARBA" id="ARBA00023157"/>
    </source>
</evidence>
<evidence type="ECO:0000313" key="17">
    <source>
        <dbReference type="Ensembl" id="ENSSPUP00000012938.1"/>
    </source>
</evidence>
<feature type="transmembrane region" description="Helical" evidence="15">
    <location>
        <begin position="152"/>
        <end position="170"/>
    </location>
</feature>
<accession>A0A8D0L6T1</accession>
<evidence type="ECO:0000256" key="5">
    <source>
        <dbReference type="ARBA" id="ARBA00022989"/>
    </source>
</evidence>
<keyword evidence="4 14" id="KW-0812">Transmembrane</keyword>
<dbReference type="Gene3D" id="1.20.1070.10">
    <property type="entry name" value="Rhodopsin 7-helix transmembrane proteins"/>
    <property type="match status" value="1"/>
</dbReference>
<evidence type="ECO:0000256" key="7">
    <source>
        <dbReference type="ARBA" id="ARBA00023136"/>
    </source>
</evidence>
<feature type="domain" description="G-protein coupled receptors family 1 profile" evidence="16">
    <location>
        <begin position="53"/>
        <end position="317"/>
    </location>
</feature>
<evidence type="ECO:0000256" key="11">
    <source>
        <dbReference type="ARBA" id="ARBA00023180"/>
    </source>
</evidence>
<comment type="similarity">
    <text evidence="2 14">Belongs to the G-protein coupled receptor 1 family.</text>
</comment>
<dbReference type="GeneTree" id="ENSGT00940000161927"/>
<dbReference type="PANTHER" id="PTHR24235">
    <property type="entry name" value="NEUROPEPTIDE Y RECEPTOR"/>
    <property type="match status" value="1"/>
</dbReference>
<keyword evidence="7 15" id="KW-0472">Membrane</keyword>
<dbReference type="CDD" id="cd15397">
    <property type="entry name" value="7tmA_NPY4R"/>
    <property type="match status" value="1"/>
</dbReference>
<evidence type="ECO:0000256" key="14">
    <source>
        <dbReference type="RuleBase" id="RU000688"/>
    </source>
</evidence>
<dbReference type="SUPFAM" id="SSF81321">
    <property type="entry name" value="Family A G protein-coupled receptor-like"/>
    <property type="match status" value="1"/>
</dbReference>
<dbReference type="PROSITE" id="PS00237">
    <property type="entry name" value="G_PROTEIN_RECEP_F1_1"/>
    <property type="match status" value="1"/>
</dbReference>
<dbReference type="GO" id="GO:0005886">
    <property type="term" value="C:plasma membrane"/>
    <property type="evidence" value="ECO:0007669"/>
    <property type="project" value="UniProtKB-SubCell"/>
</dbReference>
<evidence type="ECO:0000259" key="16">
    <source>
        <dbReference type="PROSITE" id="PS50262"/>
    </source>
</evidence>
<evidence type="ECO:0000256" key="1">
    <source>
        <dbReference type="ARBA" id="ARBA00004651"/>
    </source>
</evidence>
<dbReference type="Proteomes" id="UP000694392">
    <property type="component" value="Unplaced"/>
</dbReference>
<sequence>YTSSEFASSLPPLSPPWEQGFSTRLSVHCSNTTEFTVFLVTSYSLETFLGILGNTCLIGVIARQKEKANTTNVLITNLIVSDLLMCIFCLPFTIIYTMMDYWIFVDAMCKITSFIQCTSVSVSILSLVLIALERHQLIINPTSWRPSITQAYLGIVVIWTLACLMSLPFLTTSVLTDEFFKNFSHIMNSYVGEAICMQSWPSEQYRLVYTIALLLLQYCLPLLFIMVCYLRIYLCLKKRKDLFGKGEYSGRAVQLRRINIMLASMVAAFALCWLPLHIFNSIEDWNYKAIPSCHHHLIFSLCHLVAMASTCVNPVIYGFLNNNFKREVKSLILNCQHHSSVEEYDQLPLSTMQTDISKGSLRLSCRHNSI</sequence>
<evidence type="ECO:0000313" key="18">
    <source>
        <dbReference type="Proteomes" id="UP000694392"/>
    </source>
</evidence>
<dbReference type="Pfam" id="PF00001">
    <property type="entry name" value="7tm_1"/>
    <property type="match status" value="1"/>
</dbReference>
<organism evidence="17 18">
    <name type="scientific">Sphenodon punctatus</name>
    <name type="common">Tuatara</name>
    <name type="synonym">Hatteria punctata</name>
    <dbReference type="NCBI Taxonomy" id="8508"/>
    <lineage>
        <taxon>Eukaryota</taxon>
        <taxon>Metazoa</taxon>
        <taxon>Chordata</taxon>
        <taxon>Craniata</taxon>
        <taxon>Vertebrata</taxon>
        <taxon>Euteleostomi</taxon>
        <taxon>Lepidosauria</taxon>
        <taxon>Sphenodontia</taxon>
        <taxon>Sphenodontidae</taxon>
        <taxon>Sphenodon</taxon>
    </lineage>
</organism>
<feature type="transmembrane region" description="Helical" evidence="15">
    <location>
        <begin position="207"/>
        <end position="234"/>
    </location>
</feature>
<keyword evidence="18" id="KW-1185">Reference proteome</keyword>
<dbReference type="PRINTS" id="PR01015">
    <property type="entry name" value="NRPEPTIDEY4R"/>
</dbReference>
<evidence type="ECO:0000256" key="8">
    <source>
        <dbReference type="ARBA" id="ARBA00023139"/>
    </source>
</evidence>
<protein>
    <recommendedName>
        <fullName evidence="16">G-protein coupled receptors family 1 profile domain-containing protein</fullName>
    </recommendedName>
</protein>
<feature type="transmembrane region" description="Helical" evidence="15">
    <location>
        <begin position="74"/>
        <end position="99"/>
    </location>
</feature>
<dbReference type="PRINTS" id="PR01012">
    <property type="entry name" value="NRPEPTIDEYR"/>
</dbReference>
<feature type="transmembrane region" description="Helical" evidence="15">
    <location>
        <begin position="111"/>
        <end position="132"/>
    </location>
</feature>
<keyword evidence="10 14" id="KW-0675">Receptor</keyword>
<dbReference type="InterPro" id="IPR000276">
    <property type="entry name" value="GPCR_Rhodpsn"/>
</dbReference>
<dbReference type="OMA" id="FTVVYTM"/>
<dbReference type="FunFam" id="1.20.1070.10:FF:000062">
    <property type="entry name" value="Neuropeptide Y receptor type 1"/>
    <property type="match status" value="1"/>
</dbReference>
<evidence type="ECO:0000256" key="6">
    <source>
        <dbReference type="ARBA" id="ARBA00023040"/>
    </source>
</evidence>
<evidence type="ECO:0000256" key="10">
    <source>
        <dbReference type="ARBA" id="ARBA00023170"/>
    </source>
</evidence>
<reference evidence="17" key="2">
    <citation type="submission" date="2025-09" db="UniProtKB">
        <authorList>
            <consortium name="Ensembl"/>
        </authorList>
    </citation>
    <scope>IDENTIFICATION</scope>
</reference>
<reference evidence="17" key="1">
    <citation type="submission" date="2025-08" db="UniProtKB">
        <authorList>
            <consortium name="Ensembl"/>
        </authorList>
    </citation>
    <scope>IDENTIFICATION</scope>
</reference>
<evidence type="ECO:0000256" key="13">
    <source>
        <dbReference type="ARBA" id="ARBA00023288"/>
    </source>
</evidence>
<name>A0A8D0L6T1_SPHPU</name>
<dbReference type="PRINTS" id="PR00237">
    <property type="entry name" value="GPCRRHODOPSN"/>
</dbReference>
<comment type="subcellular location">
    <subcellularLocation>
        <location evidence="1">Cell membrane</location>
        <topology evidence="1">Multi-pass membrane protein</topology>
    </subcellularLocation>
</comment>
<proteinExistence type="inferred from homology"/>
<dbReference type="Ensembl" id="ENSSPUT00000013801.1">
    <property type="protein sequence ID" value="ENSSPUP00000012938.1"/>
    <property type="gene ID" value="ENSSPUG00000009969.1"/>
</dbReference>
<dbReference type="InterPro" id="IPR000611">
    <property type="entry name" value="NPY_rcpt"/>
</dbReference>
<keyword evidence="3" id="KW-1003">Cell membrane</keyword>
<keyword evidence="5 15" id="KW-1133">Transmembrane helix</keyword>
<dbReference type="AlphaFoldDB" id="A0A8D0L6T1"/>
<keyword evidence="9" id="KW-1015">Disulfide bond</keyword>
<evidence type="ECO:0000256" key="15">
    <source>
        <dbReference type="SAM" id="Phobius"/>
    </source>
</evidence>
<evidence type="ECO:0000256" key="3">
    <source>
        <dbReference type="ARBA" id="ARBA00022475"/>
    </source>
</evidence>
<dbReference type="PROSITE" id="PS50262">
    <property type="entry name" value="G_PROTEIN_RECEP_F1_2"/>
    <property type="match status" value="1"/>
</dbReference>
<dbReference type="InterPro" id="IPR001933">
    <property type="entry name" value="NPY4_rcpt"/>
</dbReference>
<evidence type="ECO:0000256" key="2">
    <source>
        <dbReference type="ARBA" id="ARBA00010663"/>
    </source>
</evidence>
<evidence type="ECO:0000256" key="4">
    <source>
        <dbReference type="ARBA" id="ARBA00022692"/>
    </source>
</evidence>
<feature type="transmembrane region" description="Helical" evidence="15">
    <location>
        <begin position="255"/>
        <end position="276"/>
    </location>
</feature>
<keyword evidence="8" id="KW-0564">Palmitate</keyword>
<feature type="transmembrane region" description="Helical" evidence="15">
    <location>
        <begin position="43"/>
        <end position="62"/>
    </location>
</feature>
<dbReference type="GO" id="GO:0001602">
    <property type="term" value="F:pancreatic polypeptide receptor activity"/>
    <property type="evidence" value="ECO:0007669"/>
    <property type="project" value="TreeGrafter"/>
</dbReference>
<dbReference type="InterPro" id="IPR017452">
    <property type="entry name" value="GPCR_Rhodpsn_7TM"/>
</dbReference>
<keyword evidence="13" id="KW-0449">Lipoprotein</keyword>
<dbReference type="GO" id="GO:0043005">
    <property type="term" value="C:neuron projection"/>
    <property type="evidence" value="ECO:0007669"/>
    <property type="project" value="TreeGrafter"/>
</dbReference>